<evidence type="ECO:0000256" key="1">
    <source>
        <dbReference type="SAM" id="SignalP"/>
    </source>
</evidence>
<organism evidence="4">
    <name type="scientific">Pyrenophora teres f. teres (strain 0-1)</name>
    <name type="common">Barley net blotch fungus</name>
    <name type="synonym">Drechslera teres f. teres</name>
    <dbReference type="NCBI Taxonomy" id="861557"/>
    <lineage>
        <taxon>Eukaryota</taxon>
        <taxon>Fungi</taxon>
        <taxon>Dikarya</taxon>
        <taxon>Ascomycota</taxon>
        <taxon>Pezizomycotina</taxon>
        <taxon>Dothideomycetes</taxon>
        <taxon>Pleosporomycetidae</taxon>
        <taxon>Pleosporales</taxon>
        <taxon>Pleosporineae</taxon>
        <taxon>Pleosporaceae</taxon>
        <taxon>Pyrenophora</taxon>
    </lineage>
</organism>
<keyword evidence="4" id="KW-1185">Reference proteome</keyword>
<accession>E3RGP0</accession>
<proteinExistence type="predicted"/>
<dbReference type="AlphaFoldDB" id="E3RGP0"/>
<evidence type="ECO:0000259" key="2">
    <source>
        <dbReference type="Pfam" id="PF09792"/>
    </source>
</evidence>
<dbReference type="OrthoDB" id="4657524at2759"/>
<evidence type="ECO:0000313" key="4">
    <source>
        <dbReference type="Proteomes" id="UP000001067"/>
    </source>
</evidence>
<dbReference type="PANTHER" id="PTHR39613">
    <property type="entry name" value="ANCHORED CELL WALL PROTEIN, PUTATIVE (AFU_ORTHOLOGUE AFUA_4G08960)-RELATED"/>
    <property type="match status" value="1"/>
</dbReference>
<dbReference type="EMBL" id="GL532924">
    <property type="protein sequence ID" value="EFQ95114.1"/>
    <property type="molecule type" value="Genomic_DNA"/>
</dbReference>
<gene>
    <name evidence="3" type="ORF">PTT_06979</name>
</gene>
<keyword evidence="1" id="KW-0732">Signal</keyword>
<dbReference type="PANTHER" id="PTHR39613:SF1">
    <property type="entry name" value="ANCHORED CELL WALL PROTEIN, PUTATIVE (AFU_ORTHOLOGUE AFUA_4G08960)-RELATED"/>
    <property type="match status" value="1"/>
</dbReference>
<dbReference type="Proteomes" id="UP000001067">
    <property type="component" value="Unassembled WGS sequence"/>
</dbReference>
<dbReference type="eggNOG" id="ENOG502RYJ6">
    <property type="taxonomic scope" value="Eukaryota"/>
</dbReference>
<feature type="chain" id="PRO_5003181306" description="Ubiquitin 3 binding protein But2 C-terminal domain-containing protein" evidence="1">
    <location>
        <begin position="18"/>
        <end position="189"/>
    </location>
</feature>
<dbReference type="Pfam" id="PF09792">
    <property type="entry name" value="But2"/>
    <property type="match status" value="1"/>
</dbReference>
<evidence type="ECO:0000313" key="3">
    <source>
        <dbReference type="EMBL" id="EFQ95114.1"/>
    </source>
</evidence>
<dbReference type="KEGG" id="pte:PTT_06979"/>
<sequence>MLFLALLPVLFGLRVFADPIDIQFPHMLLPLKESQPNIAFKTQPDAIVGFNSLTGDEQWTAVNFDVPDHGNTLCHVNFHINTNTAKNAPIGLKGQAPFAINISRIDPKLVNGGTTWNNKPATLEHVATFVLDKNLGASEIVGKWFACPKGLAQFVIHPAGERDLETYWYELDYSKADGGPNGITLEMFA</sequence>
<feature type="signal peptide" evidence="1">
    <location>
        <begin position="1"/>
        <end position="17"/>
    </location>
</feature>
<name>E3RGP0_PYRTT</name>
<dbReference type="HOGENOM" id="CLU_1435105_0_0_1"/>
<reference evidence="3 4" key="1">
    <citation type="journal article" date="2010" name="Genome Biol.">
        <title>A first genome assembly of the barley fungal pathogen Pyrenophora teres f. teres.</title>
        <authorList>
            <person name="Ellwood S.R."/>
            <person name="Liu Z."/>
            <person name="Syme R.A."/>
            <person name="Lai Z."/>
            <person name="Hane J.K."/>
            <person name="Keiper F."/>
            <person name="Moffat C.S."/>
            <person name="Oliver R.P."/>
            <person name="Friesen T.L."/>
        </authorList>
    </citation>
    <scope>NUCLEOTIDE SEQUENCE [LARGE SCALE GENOMIC DNA]</scope>
    <source>
        <strain evidence="3 4">0-1</strain>
    </source>
</reference>
<dbReference type="InterPro" id="IPR018620">
    <property type="entry name" value="Ubiquitin3-bd_protein_But2_C"/>
</dbReference>
<protein>
    <recommendedName>
        <fullName evidence="2">Ubiquitin 3 binding protein But2 C-terminal domain-containing protein</fullName>
    </recommendedName>
</protein>
<feature type="domain" description="Ubiquitin 3 binding protein But2 C-terminal" evidence="2">
    <location>
        <begin position="23"/>
        <end position="165"/>
    </location>
</feature>